<evidence type="ECO:0000313" key="5">
    <source>
        <dbReference type="Proteomes" id="UP000192801"/>
    </source>
</evidence>
<dbReference type="Proteomes" id="UP000192801">
    <property type="component" value="Unassembled WGS sequence"/>
</dbReference>
<feature type="transmembrane region" description="Helical" evidence="3">
    <location>
        <begin position="7"/>
        <end position="28"/>
    </location>
</feature>
<keyword evidence="2 3" id="KW-0472">Membrane</keyword>
<dbReference type="PANTHER" id="PTHR37042">
    <property type="entry name" value="OUTER MEMBRANE PROTEIN RV1973"/>
    <property type="match status" value="1"/>
</dbReference>
<comment type="caution">
    <text evidence="4">The sequence shown here is derived from an EMBL/GenBank/DDBJ whole genome shotgun (WGS) entry which is preliminary data.</text>
</comment>
<evidence type="ECO:0000256" key="2">
    <source>
        <dbReference type="ARBA" id="ARBA00023136"/>
    </source>
</evidence>
<organism evidence="4 5">
    <name type="scientific">Mycolicibacterium insubricum</name>
    <dbReference type="NCBI Taxonomy" id="444597"/>
    <lineage>
        <taxon>Bacteria</taxon>
        <taxon>Bacillati</taxon>
        <taxon>Actinomycetota</taxon>
        <taxon>Actinomycetes</taxon>
        <taxon>Mycobacteriales</taxon>
        <taxon>Mycobacteriaceae</taxon>
        <taxon>Mycolicibacterium</taxon>
    </lineage>
</organism>
<keyword evidence="5" id="KW-1185">Reference proteome</keyword>
<evidence type="ECO:0000256" key="3">
    <source>
        <dbReference type="SAM" id="Phobius"/>
    </source>
</evidence>
<name>A0A1X0CVY8_9MYCO</name>
<gene>
    <name evidence="4" type="ORF">BST26_19845</name>
</gene>
<protein>
    <recommendedName>
        <fullName evidence="6">Mce protein</fullName>
    </recommendedName>
</protein>
<dbReference type="EMBL" id="MVHS01000074">
    <property type="protein sequence ID" value="ORA64324.1"/>
    <property type="molecule type" value="Genomic_DNA"/>
</dbReference>
<dbReference type="AlphaFoldDB" id="A0A1X0CVY8"/>
<dbReference type="STRING" id="444597.BST26_19845"/>
<sequence length="178" mass="19403">MARPGRAAVWVPTLIAVLALAGSGFLGWKWHESATTLQEVRTTQHAVIAEAEAQRTDSEDARKAAVEYAKLLTSVDYAHLDEQMQKVLDGATGKFKENYASGSAALKEILKSNNASAKGNVLDSAVESVNGQDVVVLLFVDQSVSNTKQSDPRLDRNRMKMTMTKVDGRWLTSNVELP</sequence>
<evidence type="ECO:0008006" key="6">
    <source>
        <dbReference type="Google" id="ProtNLM"/>
    </source>
</evidence>
<accession>A0A1X0CVY8</accession>
<evidence type="ECO:0000256" key="1">
    <source>
        <dbReference type="ARBA" id="ARBA00004370"/>
    </source>
</evidence>
<dbReference type="PANTHER" id="PTHR37042:SF4">
    <property type="entry name" value="OUTER MEMBRANE PROTEIN RV1973"/>
    <property type="match status" value="1"/>
</dbReference>
<keyword evidence="3" id="KW-1133">Transmembrane helix</keyword>
<reference evidence="4 5" key="1">
    <citation type="submission" date="2016-12" db="EMBL/GenBank/DDBJ databases">
        <title>The new phylogeny of genus Mycobacterium.</title>
        <authorList>
            <person name="Tortoli E."/>
            <person name="Trovato A."/>
            <person name="Cirillo D.M."/>
        </authorList>
    </citation>
    <scope>NUCLEOTIDE SEQUENCE [LARGE SCALE GENOMIC DNA]</scope>
    <source>
        <strain evidence="4 5">DSM 45130</strain>
    </source>
</reference>
<proteinExistence type="predicted"/>
<evidence type="ECO:0000313" key="4">
    <source>
        <dbReference type="EMBL" id="ORA64324.1"/>
    </source>
</evidence>
<keyword evidence="3" id="KW-0812">Transmembrane</keyword>
<dbReference type="RefSeq" id="WP_083033464.1">
    <property type="nucleotide sequence ID" value="NZ_JACKRM010001077.1"/>
</dbReference>
<dbReference type="GO" id="GO:0016020">
    <property type="term" value="C:membrane"/>
    <property type="evidence" value="ECO:0007669"/>
    <property type="project" value="UniProtKB-SubCell"/>
</dbReference>
<comment type="subcellular location">
    <subcellularLocation>
        <location evidence="1">Membrane</location>
    </subcellularLocation>
</comment>